<dbReference type="EMBL" id="JAJJMA010197742">
    <property type="protein sequence ID" value="MCL7039104.1"/>
    <property type="molecule type" value="Genomic_DNA"/>
</dbReference>
<evidence type="ECO:0000259" key="1">
    <source>
        <dbReference type="Pfam" id="PF10354"/>
    </source>
</evidence>
<dbReference type="GO" id="GO:0070042">
    <property type="term" value="F:rRNA (uridine-N3-)-methyltransferase activity"/>
    <property type="evidence" value="ECO:0007669"/>
    <property type="project" value="InterPro"/>
</dbReference>
<dbReference type="PANTHER" id="PTHR11538">
    <property type="entry name" value="PHENYLALANYL-TRNA SYNTHETASE"/>
    <property type="match status" value="1"/>
</dbReference>
<reference evidence="2" key="1">
    <citation type="submission" date="2022-03" db="EMBL/GenBank/DDBJ databases">
        <title>A functionally conserved STORR gene fusion in Papaver species that diverged 16.8 million years ago.</title>
        <authorList>
            <person name="Catania T."/>
        </authorList>
    </citation>
    <scope>NUCLEOTIDE SEQUENCE</scope>
    <source>
        <strain evidence="2">S-191538</strain>
    </source>
</reference>
<dbReference type="InterPro" id="IPR019446">
    <property type="entry name" value="BMT5-like"/>
</dbReference>
<dbReference type="GO" id="GO:0070475">
    <property type="term" value="P:rRNA base methylation"/>
    <property type="evidence" value="ECO:0007669"/>
    <property type="project" value="InterPro"/>
</dbReference>
<dbReference type="GO" id="GO:0005737">
    <property type="term" value="C:cytoplasm"/>
    <property type="evidence" value="ECO:0007669"/>
    <property type="project" value="TreeGrafter"/>
</dbReference>
<feature type="domain" description="25S rRNA (uridine-N(3))-methyltransferase BMT5-like" evidence="1">
    <location>
        <begin position="1"/>
        <end position="52"/>
    </location>
</feature>
<evidence type="ECO:0000313" key="3">
    <source>
        <dbReference type="Proteomes" id="UP001177140"/>
    </source>
</evidence>
<dbReference type="Pfam" id="PF10354">
    <property type="entry name" value="BMT5-like"/>
    <property type="match status" value="1"/>
</dbReference>
<keyword evidence="3" id="KW-1185">Reference proteome</keyword>
<sequence>MLRPFGEVHINHKTGDPFDKWDLENLGRKHNLALVKRVEFKQEDYPGYKNKRGSGRRCNELFRLGKCDTFMFEFKKSAQPRVRKPPPFEPRHLTAFPQNQRVQPPTHNPTRCTRHQFQLLPSQPQNRVVFDGCYPLPEMNMPSNLRYFGSPYAPNVSERCYRIFHEYFADIEKAFGKKGYHVGRGVHETLKTGFDRYMIETKERNVAGYRRHLEELHRVSASRSEWLNGMLHCLDK</sequence>
<dbReference type="PANTHER" id="PTHR11538:SF26">
    <property type="entry name" value="FERREDOXIN-FOLD ANTICODON-BINDING DOMAIN-CONTAINING PROTEIN 1"/>
    <property type="match status" value="1"/>
</dbReference>
<proteinExistence type="predicted"/>
<dbReference type="Proteomes" id="UP001177140">
    <property type="component" value="Unassembled WGS sequence"/>
</dbReference>
<dbReference type="AlphaFoldDB" id="A0AA42AQM2"/>
<name>A0AA42AQM2_PAPNU</name>
<gene>
    <name evidence="2" type="ORF">MKW94_016771</name>
</gene>
<evidence type="ECO:0000313" key="2">
    <source>
        <dbReference type="EMBL" id="MCL7039104.1"/>
    </source>
</evidence>
<protein>
    <recommendedName>
        <fullName evidence="1">25S rRNA (uridine-N(3))-methyltransferase BMT5-like domain-containing protein</fullName>
    </recommendedName>
</protein>
<accession>A0AA42AQM2</accession>
<comment type="caution">
    <text evidence="2">The sequence shown here is derived from an EMBL/GenBank/DDBJ whole genome shotgun (WGS) entry which is preliminary data.</text>
</comment>
<organism evidence="2 3">
    <name type="scientific">Papaver nudicaule</name>
    <name type="common">Iceland poppy</name>
    <dbReference type="NCBI Taxonomy" id="74823"/>
    <lineage>
        <taxon>Eukaryota</taxon>
        <taxon>Viridiplantae</taxon>
        <taxon>Streptophyta</taxon>
        <taxon>Embryophyta</taxon>
        <taxon>Tracheophyta</taxon>
        <taxon>Spermatophyta</taxon>
        <taxon>Magnoliopsida</taxon>
        <taxon>Ranunculales</taxon>
        <taxon>Papaveraceae</taxon>
        <taxon>Papaveroideae</taxon>
        <taxon>Papaver</taxon>
    </lineage>
</organism>